<feature type="compositionally biased region" description="Low complexity" evidence="1">
    <location>
        <begin position="16"/>
        <end position="29"/>
    </location>
</feature>
<evidence type="ECO:0000313" key="6">
    <source>
        <dbReference type="Proteomes" id="UP000663881"/>
    </source>
</evidence>
<organism evidence="5 6">
    <name type="scientific">Adineta steineri</name>
    <dbReference type="NCBI Taxonomy" id="433720"/>
    <lineage>
        <taxon>Eukaryota</taxon>
        <taxon>Metazoa</taxon>
        <taxon>Spiralia</taxon>
        <taxon>Gnathifera</taxon>
        <taxon>Rotifera</taxon>
        <taxon>Eurotatoria</taxon>
        <taxon>Bdelloidea</taxon>
        <taxon>Adinetida</taxon>
        <taxon>Adinetidae</taxon>
        <taxon>Adineta</taxon>
    </lineage>
</organism>
<dbReference type="AlphaFoldDB" id="A0A819BU39"/>
<reference evidence="5" key="1">
    <citation type="submission" date="2021-02" db="EMBL/GenBank/DDBJ databases">
        <authorList>
            <person name="Nowell W R."/>
        </authorList>
    </citation>
    <scope>NUCLEOTIDE SEQUENCE</scope>
</reference>
<evidence type="ECO:0000313" key="4">
    <source>
        <dbReference type="EMBL" id="CAF1387777.1"/>
    </source>
</evidence>
<dbReference type="Proteomes" id="UP000663881">
    <property type="component" value="Unassembled WGS sequence"/>
</dbReference>
<gene>
    <name evidence="2" type="ORF">IZO911_LOCUS28725</name>
    <name evidence="3" type="ORF">JYZ213_LOCUS31643</name>
    <name evidence="5" type="ORF">OKA104_LOCUS18967</name>
    <name evidence="4" type="ORF">VCS650_LOCUS35771</name>
</gene>
<evidence type="ECO:0000313" key="2">
    <source>
        <dbReference type="EMBL" id="CAF1203024.1"/>
    </source>
</evidence>
<name>A0A819BU39_9BILA</name>
<feature type="region of interest" description="Disordered" evidence="1">
    <location>
        <begin position="14"/>
        <end position="65"/>
    </location>
</feature>
<evidence type="ECO:0000313" key="5">
    <source>
        <dbReference type="EMBL" id="CAF3809368.1"/>
    </source>
</evidence>
<accession>A0A819BU39</accession>
<protein>
    <submittedName>
        <fullName evidence="5">Uncharacterized protein</fullName>
    </submittedName>
</protein>
<proteinExistence type="predicted"/>
<comment type="caution">
    <text evidence="5">The sequence shown here is derived from an EMBL/GenBank/DDBJ whole genome shotgun (WGS) entry which is preliminary data.</text>
</comment>
<dbReference type="EMBL" id="CAJNOE010000412">
    <property type="protein sequence ID" value="CAF1203024.1"/>
    <property type="molecule type" value="Genomic_DNA"/>
</dbReference>
<feature type="compositionally biased region" description="Polar residues" evidence="1">
    <location>
        <begin position="30"/>
        <end position="40"/>
    </location>
</feature>
<dbReference type="EMBL" id="CAJOAY010001201">
    <property type="protein sequence ID" value="CAF3809368.1"/>
    <property type="molecule type" value="Genomic_DNA"/>
</dbReference>
<sequence length="78" mass="8783">MSRKILYQYEEKTSDNINNESISNGSNQITAETAQSSNIQMKAKYDDDDEIDNVDNDDDDAEEDSTDIYCERSGCACV</sequence>
<evidence type="ECO:0000256" key="1">
    <source>
        <dbReference type="SAM" id="MobiDB-lite"/>
    </source>
</evidence>
<dbReference type="EMBL" id="CAJNOG010000540">
    <property type="protein sequence ID" value="CAF1288598.1"/>
    <property type="molecule type" value="Genomic_DNA"/>
</dbReference>
<dbReference type="Proteomes" id="UP000663860">
    <property type="component" value="Unassembled WGS sequence"/>
</dbReference>
<dbReference type="Proteomes" id="UP000663891">
    <property type="component" value="Unassembled WGS sequence"/>
</dbReference>
<evidence type="ECO:0000313" key="3">
    <source>
        <dbReference type="EMBL" id="CAF1288598.1"/>
    </source>
</evidence>
<dbReference type="Proteomes" id="UP000663845">
    <property type="component" value="Unassembled WGS sequence"/>
</dbReference>
<dbReference type="EMBL" id="CAJNON010000829">
    <property type="protein sequence ID" value="CAF1387777.1"/>
    <property type="molecule type" value="Genomic_DNA"/>
</dbReference>
<feature type="compositionally biased region" description="Acidic residues" evidence="1">
    <location>
        <begin position="46"/>
        <end position="65"/>
    </location>
</feature>